<dbReference type="InterPro" id="IPR000801">
    <property type="entry name" value="Esterase-like"/>
</dbReference>
<dbReference type="InterPro" id="IPR029058">
    <property type="entry name" value="AB_hydrolase_fold"/>
</dbReference>
<evidence type="ECO:0000313" key="1">
    <source>
        <dbReference type="EMBL" id="CBI00022.1"/>
    </source>
</evidence>
<name>E6PYL3_9ZZZZ</name>
<accession>E6PYL3</accession>
<proteinExistence type="predicted"/>
<dbReference type="InterPro" id="IPR050583">
    <property type="entry name" value="Mycobacterial_A85_antigen"/>
</dbReference>
<dbReference type="AlphaFoldDB" id="E6PYL3"/>
<organism evidence="1">
    <name type="scientific">mine drainage metagenome</name>
    <dbReference type="NCBI Taxonomy" id="410659"/>
    <lineage>
        <taxon>unclassified sequences</taxon>
        <taxon>metagenomes</taxon>
        <taxon>ecological metagenomes</taxon>
    </lineage>
</organism>
<reference evidence="1" key="1">
    <citation type="submission" date="2009-10" db="EMBL/GenBank/DDBJ databases">
        <title>Diversity of trophic interactions inside an arsenic-rich microbial ecosystem.</title>
        <authorList>
            <person name="Bertin P.N."/>
            <person name="Heinrich-Salmeron A."/>
            <person name="Pelletier E."/>
            <person name="Goulhen-Chollet F."/>
            <person name="Arsene-Ploetze F."/>
            <person name="Gallien S."/>
            <person name="Calteau A."/>
            <person name="Vallenet D."/>
            <person name="Casiot C."/>
            <person name="Chane-Woon-Ming B."/>
            <person name="Giloteaux L."/>
            <person name="Barakat M."/>
            <person name="Bonnefoy V."/>
            <person name="Bruneel O."/>
            <person name="Chandler M."/>
            <person name="Cleiss J."/>
            <person name="Duran R."/>
            <person name="Elbaz-Poulichet F."/>
            <person name="Fonknechten N."/>
            <person name="Lauga B."/>
            <person name="Mornico D."/>
            <person name="Ortet P."/>
            <person name="Schaeffer C."/>
            <person name="Siguier P."/>
            <person name="Alexander Thil Smith A."/>
            <person name="Van Dorsselaer A."/>
            <person name="Weissenbach J."/>
            <person name="Medigue C."/>
            <person name="Le Paslier D."/>
        </authorList>
    </citation>
    <scope>NUCLEOTIDE SEQUENCE</scope>
</reference>
<dbReference type="Pfam" id="PF00756">
    <property type="entry name" value="Esterase"/>
    <property type="match status" value="1"/>
</dbReference>
<sequence length="398" mass="43392">MIRTGLFRVAVWLVAGMAGASIAGLVGFGQAGKAIQTGPRVRDPHTAGYVKARELADGMIPPDNVDGNFILGPTHPAAPETTPGASVPRGAVYEFTMRSAESRLYPGIVRDAGTFGTVDPKHPARLVVTTSHPASYTRRVAVYVPQQYQAGTVAPFLVGADGPDRELFPVLDSLIAEHRVPAMIAISIGNGSGDAQGSERGLEYDTMSGRYAEFVETEVLPQVEARYHVKLTHDPDGRATMGGSSGGSCALIMAWYHPEMYHRVLTYSGTYVNQQWPYNAQTPHGAWEFHERLIASAPRKPLRLWMEVGDRDLMNPNVMRDGMHDWVEANERMARVLAAKGYHYQFVFAENAGHVDHAVKEQTLPEALEYVWQGYQPAAASSGVDSGNMGSMRPSSKR</sequence>
<comment type="caution">
    <text evidence="1">The sequence shown here is derived from an EMBL/GenBank/DDBJ whole genome shotgun (WGS) entry which is preliminary data.</text>
</comment>
<gene>
    <name evidence="1" type="ORF">CARN3_1001</name>
</gene>
<dbReference type="Gene3D" id="3.40.50.1820">
    <property type="entry name" value="alpha/beta hydrolase"/>
    <property type="match status" value="1"/>
</dbReference>
<dbReference type="PANTHER" id="PTHR48098">
    <property type="entry name" value="ENTEROCHELIN ESTERASE-RELATED"/>
    <property type="match status" value="1"/>
</dbReference>
<dbReference type="PANTHER" id="PTHR48098:SF3">
    <property type="entry name" value="IRON(III) ENTEROBACTIN ESTERASE"/>
    <property type="match status" value="1"/>
</dbReference>
<protein>
    <submittedName>
        <fullName evidence="1">Putative esterase</fullName>
    </submittedName>
</protein>
<dbReference type="SUPFAM" id="SSF53474">
    <property type="entry name" value="alpha/beta-Hydrolases"/>
    <property type="match status" value="1"/>
</dbReference>
<dbReference type="EMBL" id="CABN01000083">
    <property type="protein sequence ID" value="CBI00022.1"/>
    <property type="molecule type" value="Genomic_DNA"/>
</dbReference>